<dbReference type="AlphaFoldDB" id="A0A3P1BP69"/>
<dbReference type="Proteomes" id="UP000271925">
    <property type="component" value="Unassembled WGS sequence"/>
</dbReference>
<reference evidence="1 2" key="1">
    <citation type="submission" date="2018-11" db="EMBL/GenBank/DDBJ databases">
        <authorList>
            <person name="Zhou Z."/>
            <person name="Wang G."/>
        </authorList>
    </citation>
    <scope>NUCLEOTIDE SEQUENCE [LARGE SCALE GENOMIC DNA]</scope>
    <source>
        <strain evidence="1 2">KCTC52004</strain>
    </source>
</reference>
<gene>
    <name evidence="1" type="ORF">EHT25_20895</name>
</gene>
<accession>A0A3P1BP69</accession>
<comment type="caution">
    <text evidence="1">The sequence shown here is derived from an EMBL/GenBank/DDBJ whole genome shotgun (WGS) entry which is preliminary data.</text>
</comment>
<sequence>MSGLRLQVYPSLLNDWGKYQQGMIEVEDLLDRINRVIIPKTEAQLAGLDFEDALIRYAGGQTVEGYNAEILDEMTHYLPAYATTQQFVEFEHQGIRVYGKADVVGDGRVIDIKTTGHYAEPRYMMSYQNLYLYALRGQCTTMEYLITDFHRVYREVYHISSYNFTDLLHGVEDFARFCEENRSRISDPRIWGN</sequence>
<proteinExistence type="predicted"/>
<dbReference type="RefSeq" id="WP_124877059.1">
    <property type="nucleotide sequence ID" value="NZ_RQJO01000009.1"/>
</dbReference>
<evidence type="ECO:0000313" key="1">
    <source>
        <dbReference type="EMBL" id="RRB02897.1"/>
    </source>
</evidence>
<dbReference type="EMBL" id="RQJO01000009">
    <property type="protein sequence ID" value="RRB02897.1"/>
    <property type="molecule type" value="Genomic_DNA"/>
</dbReference>
<keyword evidence="2" id="KW-1185">Reference proteome</keyword>
<evidence type="ECO:0008006" key="3">
    <source>
        <dbReference type="Google" id="ProtNLM"/>
    </source>
</evidence>
<evidence type="ECO:0000313" key="2">
    <source>
        <dbReference type="Proteomes" id="UP000271925"/>
    </source>
</evidence>
<protein>
    <recommendedName>
        <fullName evidence="3">PD-(D/E)XK endonuclease-like domain-containing protein</fullName>
    </recommendedName>
</protein>
<name>A0A3P1BP69_9BACT</name>
<organism evidence="1 2">
    <name type="scientific">Larkinella rosea</name>
    <dbReference type="NCBI Taxonomy" id="2025312"/>
    <lineage>
        <taxon>Bacteria</taxon>
        <taxon>Pseudomonadati</taxon>
        <taxon>Bacteroidota</taxon>
        <taxon>Cytophagia</taxon>
        <taxon>Cytophagales</taxon>
        <taxon>Spirosomataceae</taxon>
        <taxon>Larkinella</taxon>
    </lineage>
</organism>